<dbReference type="AlphaFoldDB" id="A0A7J7K1A9"/>
<protein>
    <submittedName>
        <fullName evidence="2">Uncharacterized protein</fullName>
    </submittedName>
</protein>
<proteinExistence type="predicted"/>
<reference evidence="2" key="1">
    <citation type="submission" date="2020-06" db="EMBL/GenBank/DDBJ databases">
        <title>Draft genome of Bugula neritina, a colonial animal packing powerful symbionts and potential medicines.</title>
        <authorList>
            <person name="Rayko M."/>
        </authorList>
    </citation>
    <scope>NUCLEOTIDE SEQUENCE [LARGE SCALE GENOMIC DNA]</scope>
    <source>
        <strain evidence="2">Kwan_BN1</strain>
    </source>
</reference>
<feature type="compositionally biased region" description="Polar residues" evidence="1">
    <location>
        <begin position="66"/>
        <end position="96"/>
    </location>
</feature>
<evidence type="ECO:0000313" key="3">
    <source>
        <dbReference type="Proteomes" id="UP000593567"/>
    </source>
</evidence>
<name>A0A7J7K1A9_BUGNE</name>
<organism evidence="2 3">
    <name type="scientific">Bugula neritina</name>
    <name type="common">Brown bryozoan</name>
    <name type="synonym">Sertularia neritina</name>
    <dbReference type="NCBI Taxonomy" id="10212"/>
    <lineage>
        <taxon>Eukaryota</taxon>
        <taxon>Metazoa</taxon>
        <taxon>Spiralia</taxon>
        <taxon>Lophotrochozoa</taxon>
        <taxon>Bryozoa</taxon>
        <taxon>Gymnolaemata</taxon>
        <taxon>Cheilostomatida</taxon>
        <taxon>Flustrina</taxon>
        <taxon>Buguloidea</taxon>
        <taxon>Bugulidae</taxon>
        <taxon>Bugula</taxon>
    </lineage>
</organism>
<feature type="compositionally biased region" description="Polar residues" evidence="1">
    <location>
        <begin position="129"/>
        <end position="148"/>
    </location>
</feature>
<keyword evidence="3" id="KW-1185">Reference proteome</keyword>
<feature type="region of interest" description="Disordered" evidence="1">
    <location>
        <begin position="1"/>
        <end position="195"/>
    </location>
</feature>
<sequence length="364" mass="39253">MAHPPNRSIDFAPSWLKLPEQTQIRKSDNSYNNSNGSNHPVHPRHSNPLSVNTNSISSSGSLSTPPYHSQNLGIGHQQSNSTNIYHSSSHIASAQPHSPAGSGHTHHYRPGRPQLNSYNSYHSRSSPSGPVTQQNAPHVQRSQSTGSYNDILARSQAGTSTAGTVNPPLEEDFPVLRSGPSAAAPHSNHATKTAQWRIQARAKNDSVKSATNSQADNLLTSKMSGKNVYRAQVKPVKRSNVIPITNGSTASTSSSVTASTIPGRENDGLNSPTGPSTLSNLSSSLDKEKKFLQELGWKENEESDEDVGIPEQDPAQLQYIMQEAKAARQRLLKNCKQSMKSVPTAVLPNEDDIISSSSDNSDME</sequence>
<feature type="region of interest" description="Disordered" evidence="1">
    <location>
        <begin position="242"/>
        <end position="284"/>
    </location>
</feature>
<feature type="compositionally biased region" description="Low complexity" evidence="1">
    <location>
        <begin position="116"/>
        <end position="128"/>
    </location>
</feature>
<feature type="compositionally biased region" description="Low complexity" evidence="1">
    <location>
        <begin position="354"/>
        <end position="364"/>
    </location>
</feature>
<feature type="region of interest" description="Disordered" evidence="1">
    <location>
        <begin position="200"/>
        <end position="219"/>
    </location>
</feature>
<feature type="compositionally biased region" description="Low complexity" evidence="1">
    <location>
        <begin position="29"/>
        <end position="38"/>
    </location>
</feature>
<evidence type="ECO:0000256" key="1">
    <source>
        <dbReference type="SAM" id="MobiDB-lite"/>
    </source>
</evidence>
<comment type="caution">
    <text evidence="2">The sequence shown here is derived from an EMBL/GenBank/DDBJ whole genome shotgun (WGS) entry which is preliminary data.</text>
</comment>
<feature type="compositionally biased region" description="Low complexity" evidence="1">
    <location>
        <begin position="248"/>
        <end position="260"/>
    </location>
</feature>
<evidence type="ECO:0000313" key="2">
    <source>
        <dbReference type="EMBL" id="KAF6031751.1"/>
    </source>
</evidence>
<gene>
    <name evidence="2" type="ORF">EB796_009958</name>
</gene>
<feature type="compositionally biased region" description="Polar residues" evidence="1">
    <location>
        <begin position="268"/>
        <end position="284"/>
    </location>
</feature>
<dbReference type="EMBL" id="VXIV02001571">
    <property type="protein sequence ID" value="KAF6031751.1"/>
    <property type="molecule type" value="Genomic_DNA"/>
</dbReference>
<feature type="region of interest" description="Disordered" evidence="1">
    <location>
        <begin position="343"/>
        <end position="364"/>
    </location>
</feature>
<feature type="compositionally biased region" description="Low complexity" evidence="1">
    <location>
        <begin position="49"/>
        <end position="64"/>
    </location>
</feature>
<dbReference type="Proteomes" id="UP000593567">
    <property type="component" value="Unassembled WGS sequence"/>
</dbReference>
<accession>A0A7J7K1A9</accession>
<feature type="compositionally biased region" description="Polar residues" evidence="1">
    <location>
        <begin position="207"/>
        <end position="219"/>
    </location>
</feature>